<gene>
    <name evidence="5" type="ORF">SAMN05443551_2528</name>
</gene>
<feature type="transmembrane region" description="Helical" evidence="3">
    <location>
        <begin position="27"/>
        <end position="51"/>
    </location>
</feature>
<comment type="similarity">
    <text evidence="1">Belongs to the bacterial sugar transferase family.</text>
</comment>
<evidence type="ECO:0000256" key="3">
    <source>
        <dbReference type="SAM" id="Phobius"/>
    </source>
</evidence>
<protein>
    <submittedName>
        <fullName evidence="5">Sugar transferase involved in LPS biosynthesis (Colanic, teichoic acid)</fullName>
    </submittedName>
</protein>
<dbReference type="GO" id="GO:0000271">
    <property type="term" value="P:polysaccharide biosynthetic process"/>
    <property type="evidence" value="ECO:0007669"/>
    <property type="project" value="UniProtKB-KW"/>
</dbReference>
<dbReference type="Proteomes" id="UP000184221">
    <property type="component" value="Unassembled WGS sequence"/>
</dbReference>
<accession>A0A1M5U827</accession>
<dbReference type="Pfam" id="PF02397">
    <property type="entry name" value="Bac_transf"/>
    <property type="match status" value="1"/>
</dbReference>
<dbReference type="EMBL" id="FQXC01000003">
    <property type="protein sequence ID" value="SHH59137.1"/>
    <property type="molecule type" value="Genomic_DNA"/>
</dbReference>
<evidence type="ECO:0000256" key="2">
    <source>
        <dbReference type="ARBA" id="ARBA00023169"/>
    </source>
</evidence>
<dbReference type="STRING" id="996342.SAMN05443551_2528"/>
<feature type="domain" description="Bacterial sugar transferase" evidence="4">
    <location>
        <begin position="22"/>
        <end position="204"/>
    </location>
</feature>
<organism evidence="5 6">
    <name type="scientific">Marivita hallyeonensis</name>
    <dbReference type="NCBI Taxonomy" id="996342"/>
    <lineage>
        <taxon>Bacteria</taxon>
        <taxon>Pseudomonadati</taxon>
        <taxon>Pseudomonadota</taxon>
        <taxon>Alphaproteobacteria</taxon>
        <taxon>Rhodobacterales</taxon>
        <taxon>Roseobacteraceae</taxon>
        <taxon>Marivita</taxon>
    </lineage>
</organism>
<evidence type="ECO:0000313" key="6">
    <source>
        <dbReference type="Proteomes" id="UP000184221"/>
    </source>
</evidence>
<dbReference type="GO" id="GO:0016780">
    <property type="term" value="F:phosphotransferase activity, for other substituted phosphate groups"/>
    <property type="evidence" value="ECO:0007669"/>
    <property type="project" value="TreeGrafter"/>
</dbReference>
<keyword evidence="6" id="KW-1185">Reference proteome</keyword>
<keyword evidence="3" id="KW-0812">Transmembrane</keyword>
<keyword evidence="3" id="KW-0472">Membrane</keyword>
<dbReference type="InterPro" id="IPR003362">
    <property type="entry name" value="Bact_transf"/>
</dbReference>
<dbReference type="RefSeq" id="WP_084066201.1">
    <property type="nucleotide sequence ID" value="NZ_FQXC01000003.1"/>
</dbReference>
<evidence type="ECO:0000313" key="5">
    <source>
        <dbReference type="EMBL" id="SHH59137.1"/>
    </source>
</evidence>
<keyword evidence="5" id="KW-0808">Transferase</keyword>
<evidence type="ECO:0000259" key="4">
    <source>
        <dbReference type="Pfam" id="PF02397"/>
    </source>
</evidence>
<dbReference type="PANTHER" id="PTHR30576">
    <property type="entry name" value="COLANIC BIOSYNTHESIS UDP-GLUCOSE LIPID CARRIER TRANSFERASE"/>
    <property type="match status" value="1"/>
</dbReference>
<evidence type="ECO:0000256" key="1">
    <source>
        <dbReference type="ARBA" id="ARBA00006464"/>
    </source>
</evidence>
<dbReference type="PANTHER" id="PTHR30576:SF0">
    <property type="entry name" value="UNDECAPRENYL-PHOSPHATE N-ACETYLGALACTOSAMINYL 1-PHOSPHATE TRANSFERASE-RELATED"/>
    <property type="match status" value="1"/>
</dbReference>
<name>A0A1M5U827_9RHOB</name>
<keyword evidence="2" id="KW-0270">Exopolysaccharide synthesis</keyword>
<dbReference type="OrthoDB" id="9808602at2"/>
<sequence length="209" mass="23551">MDAQTPTEVQKRRAPTGFETGKRVFDIVVAVLLMPALLLSAAVLTILNPFFNPGQLFYRQDRMGRHCEPFTALKFRSMSQHGDGLRGASDPVEHHRITGLGQFIRCSRIDEVPQIINVLKGEMSLIGPRPDYLPHARQFIMTVPGYHARHSVRPGISGLAQTEVGYVQGPLETRQKVSADLYYIRNTCFILEAWLVWRTLCTMFGLKGL</sequence>
<keyword evidence="3" id="KW-1133">Transmembrane helix</keyword>
<reference evidence="5 6" key="1">
    <citation type="submission" date="2016-11" db="EMBL/GenBank/DDBJ databases">
        <authorList>
            <person name="Jaros S."/>
            <person name="Januszkiewicz K."/>
            <person name="Wedrychowicz H."/>
        </authorList>
    </citation>
    <scope>NUCLEOTIDE SEQUENCE [LARGE SCALE GENOMIC DNA]</scope>
    <source>
        <strain evidence="5 6">DSM 29431</strain>
    </source>
</reference>
<dbReference type="AlphaFoldDB" id="A0A1M5U827"/>
<proteinExistence type="inferred from homology"/>